<sequence>MRGGEARTGGNQRSPELPMIRNGEALKIPPPPFCVWVFVQIRNGEALKIPPPPYCVWVEGQVSLLLLPNTPFYHSTEHKQQLVYLSDCSTGSSLSRAFSMAFGSHAVHSSKEMTCKVWSTAHFKSVRCEKEEKNRNVSYHIET</sequence>
<dbReference type="Proteomes" id="UP000438429">
    <property type="component" value="Unassembled WGS sequence"/>
</dbReference>
<name>A0A6A4SR48_SCOMX</name>
<comment type="caution">
    <text evidence="1">The sequence shown here is derived from an EMBL/GenBank/DDBJ whole genome shotgun (WGS) entry which is preliminary data.</text>
</comment>
<organism evidence="1 2">
    <name type="scientific">Scophthalmus maximus</name>
    <name type="common">Turbot</name>
    <name type="synonym">Psetta maxima</name>
    <dbReference type="NCBI Taxonomy" id="52904"/>
    <lineage>
        <taxon>Eukaryota</taxon>
        <taxon>Metazoa</taxon>
        <taxon>Chordata</taxon>
        <taxon>Craniata</taxon>
        <taxon>Vertebrata</taxon>
        <taxon>Euteleostomi</taxon>
        <taxon>Actinopterygii</taxon>
        <taxon>Neopterygii</taxon>
        <taxon>Teleostei</taxon>
        <taxon>Neoteleostei</taxon>
        <taxon>Acanthomorphata</taxon>
        <taxon>Carangaria</taxon>
        <taxon>Pleuronectiformes</taxon>
        <taxon>Pleuronectoidei</taxon>
        <taxon>Scophthalmidae</taxon>
        <taxon>Scophthalmus</taxon>
    </lineage>
</organism>
<accession>A0A6A4SR48</accession>
<evidence type="ECO:0000313" key="1">
    <source>
        <dbReference type="EMBL" id="KAF0032792.1"/>
    </source>
</evidence>
<proteinExistence type="predicted"/>
<gene>
    <name evidence="1" type="ORF">F2P81_015082</name>
</gene>
<reference evidence="1 2" key="1">
    <citation type="submission" date="2019-06" db="EMBL/GenBank/DDBJ databases">
        <title>Draft genomes of female and male turbot (Scophthalmus maximus).</title>
        <authorList>
            <person name="Xu H."/>
            <person name="Xu X.-W."/>
            <person name="Shao C."/>
            <person name="Chen S."/>
        </authorList>
    </citation>
    <scope>NUCLEOTIDE SEQUENCE [LARGE SCALE GENOMIC DNA]</scope>
    <source>
        <strain evidence="1">Ysfricsl-2016a</strain>
        <tissue evidence="1">Blood</tissue>
    </source>
</reference>
<dbReference type="AlphaFoldDB" id="A0A6A4SR48"/>
<protein>
    <submittedName>
        <fullName evidence="1">Uncharacterized protein</fullName>
    </submittedName>
</protein>
<dbReference type="EMBL" id="VEVO01000013">
    <property type="protein sequence ID" value="KAF0032792.1"/>
    <property type="molecule type" value="Genomic_DNA"/>
</dbReference>
<evidence type="ECO:0000313" key="2">
    <source>
        <dbReference type="Proteomes" id="UP000438429"/>
    </source>
</evidence>